<proteinExistence type="predicted"/>
<reference evidence="2 3" key="1">
    <citation type="journal article" date="2014" name="Int. J. Syst. Evol. Microbiol.">
        <title>Complete genome sequence of Corynebacterium casei LMG S-19264T (=DSM 44701T), isolated from a smear-ripened cheese.</title>
        <authorList>
            <consortium name="US DOE Joint Genome Institute (JGI-PGF)"/>
            <person name="Walter F."/>
            <person name="Albersmeier A."/>
            <person name="Kalinowski J."/>
            <person name="Ruckert C."/>
        </authorList>
    </citation>
    <scope>NUCLEOTIDE SEQUENCE [LARGE SCALE GENOMIC DNA]</scope>
    <source>
        <strain evidence="2 3">CGMCC 4.7111</strain>
    </source>
</reference>
<accession>A0A917YDS6</accession>
<keyword evidence="3" id="KW-1185">Reference proteome</keyword>
<feature type="region of interest" description="Disordered" evidence="1">
    <location>
        <begin position="115"/>
        <end position="139"/>
    </location>
</feature>
<evidence type="ECO:0000313" key="3">
    <source>
        <dbReference type="Proteomes" id="UP000600365"/>
    </source>
</evidence>
<comment type="caution">
    <text evidence="2">The sequence shown here is derived from an EMBL/GenBank/DDBJ whole genome shotgun (WGS) entry which is preliminary data.</text>
</comment>
<protein>
    <submittedName>
        <fullName evidence="2">Uncharacterized protein</fullName>
    </submittedName>
</protein>
<name>A0A917YDS6_9ACTN</name>
<sequence>MSRWTQHRPRGARQNTPLTVFCAALTVLFAAVVLCLGPMAHTGVAGTAAAPMATMSTTEQPAQKQTVAVTHQADCPVGDVCCGLAIHAVRAVPVAPAQPLPATLPCIPSLPRPHDTSCSAHSPPTGGAPDLHVLQVQRT</sequence>
<evidence type="ECO:0000256" key="1">
    <source>
        <dbReference type="SAM" id="MobiDB-lite"/>
    </source>
</evidence>
<organism evidence="2 3">
    <name type="scientific">Streptomyces albiflavescens</name>
    <dbReference type="NCBI Taxonomy" id="1623582"/>
    <lineage>
        <taxon>Bacteria</taxon>
        <taxon>Bacillati</taxon>
        <taxon>Actinomycetota</taxon>
        <taxon>Actinomycetes</taxon>
        <taxon>Kitasatosporales</taxon>
        <taxon>Streptomycetaceae</taxon>
        <taxon>Streptomyces</taxon>
    </lineage>
</organism>
<dbReference type="AlphaFoldDB" id="A0A917YDS6"/>
<dbReference type="RefSeq" id="WP_189191385.1">
    <property type="nucleotide sequence ID" value="NZ_BMMM01000022.1"/>
</dbReference>
<dbReference type="EMBL" id="BMMM01000022">
    <property type="protein sequence ID" value="GGN89320.1"/>
    <property type="molecule type" value="Genomic_DNA"/>
</dbReference>
<evidence type="ECO:0000313" key="2">
    <source>
        <dbReference type="EMBL" id="GGN89320.1"/>
    </source>
</evidence>
<gene>
    <name evidence="2" type="ORF">GCM10011579_084080</name>
</gene>
<dbReference type="Proteomes" id="UP000600365">
    <property type="component" value="Unassembled WGS sequence"/>
</dbReference>